<keyword evidence="4" id="KW-0813">Transport</keyword>
<dbReference type="InterPro" id="IPR001080">
    <property type="entry name" value="3Fe4S_ferredoxin"/>
</dbReference>
<name>A0ABP4FSW0_9ACTN</name>
<dbReference type="Proteomes" id="UP001501371">
    <property type="component" value="Unassembled WGS sequence"/>
</dbReference>
<reference evidence="7" key="1">
    <citation type="journal article" date="2019" name="Int. J. Syst. Evol. Microbiol.">
        <title>The Global Catalogue of Microorganisms (GCM) 10K type strain sequencing project: providing services to taxonomists for standard genome sequencing and annotation.</title>
        <authorList>
            <consortium name="The Broad Institute Genomics Platform"/>
            <consortium name="The Broad Institute Genome Sequencing Center for Infectious Disease"/>
            <person name="Wu L."/>
            <person name="Ma J."/>
        </authorList>
    </citation>
    <scope>NUCLEOTIDE SEQUENCE [LARGE SCALE GENOMIC DNA]</scope>
    <source>
        <strain evidence="7">JCM 12696</strain>
    </source>
</reference>
<feature type="domain" description="4Fe-4S ferredoxin-type" evidence="5">
    <location>
        <begin position="3"/>
        <end position="31"/>
    </location>
</feature>
<dbReference type="InterPro" id="IPR017896">
    <property type="entry name" value="4Fe4S_Fe-S-bd"/>
</dbReference>
<dbReference type="Gene3D" id="3.30.70.20">
    <property type="match status" value="1"/>
</dbReference>
<proteinExistence type="predicted"/>
<dbReference type="Pfam" id="PF13370">
    <property type="entry name" value="Fer4_13"/>
    <property type="match status" value="1"/>
</dbReference>
<gene>
    <name evidence="6" type="ORF">GCM10009654_64460</name>
</gene>
<dbReference type="SUPFAM" id="SSF54862">
    <property type="entry name" value="4Fe-4S ferredoxins"/>
    <property type="match status" value="1"/>
</dbReference>
<dbReference type="RefSeq" id="WP_030742901.1">
    <property type="nucleotide sequence ID" value="NZ_BAAAKV010000098.1"/>
</dbReference>
<organism evidence="6 7">
    <name type="scientific">Streptomyces hebeiensis</name>
    <dbReference type="NCBI Taxonomy" id="229486"/>
    <lineage>
        <taxon>Bacteria</taxon>
        <taxon>Bacillati</taxon>
        <taxon>Actinomycetota</taxon>
        <taxon>Actinomycetes</taxon>
        <taxon>Kitasatosporales</taxon>
        <taxon>Streptomycetaceae</taxon>
        <taxon>Streptomyces</taxon>
    </lineage>
</organism>
<evidence type="ECO:0000256" key="2">
    <source>
        <dbReference type="ARBA" id="ARBA00023004"/>
    </source>
</evidence>
<keyword evidence="4" id="KW-0249">Electron transport</keyword>
<keyword evidence="3 4" id="KW-0411">Iron-sulfur</keyword>
<dbReference type="PROSITE" id="PS51379">
    <property type="entry name" value="4FE4S_FER_2"/>
    <property type="match status" value="1"/>
</dbReference>
<protein>
    <recommendedName>
        <fullName evidence="4">Ferredoxin</fullName>
    </recommendedName>
</protein>
<dbReference type="EMBL" id="BAAAKV010000098">
    <property type="protein sequence ID" value="GAA1198931.1"/>
    <property type="molecule type" value="Genomic_DNA"/>
</dbReference>
<evidence type="ECO:0000259" key="5">
    <source>
        <dbReference type="PROSITE" id="PS51379"/>
    </source>
</evidence>
<dbReference type="PRINTS" id="PR00352">
    <property type="entry name" value="3FE4SFRDOXIN"/>
</dbReference>
<evidence type="ECO:0000256" key="3">
    <source>
        <dbReference type="ARBA" id="ARBA00023014"/>
    </source>
</evidence>
<accession>A0ABP4FSW0</accession>
<evidence type="ECO:0000256" key="4">
    <source>
        <dbReference type="RuleBase" id="RU368020"/>
    </source>
</evidence>
<evidence type="ECO:0000256" key="1">
    <source>
        <dbReference type="ARBA" id="ARBA00022723"/>
    </source>
</evidence>
<keyword evidence="2 4" id="KW-0408">Iron</keyword>
<comment type="caution">
    <text evidence="6">The sequence shown here is derived from an EMBL/GenBank/DDBJ whole genome shotgun (WGS) entry which is preliminary data.</text>
</comment>
<sequence length="71" mass="7344">MSWRLAVDAQRCMGSGICAGVAPDHFVLDDDTSRPVAGSTAPDELVLDAADSCPAMAIAVFDGAREIGPRP</sequence>
<evidence type="ECO:0000313" key="6">
    <source>
        <dbReference type="EMBL" id="GAA1198931.1"/>
    </source>
</evidence>
<evidence type="ECO:0000313" key="7">
    <source>
        <dbReference type="Proteomes" id="UP001501371"/>
    </source>
</evidence>
<keyword evidence="7" id="KW-1185">Reference proteome</keyword>
<comment type="function">
    <text evidence="4">Ferredoxins are iron-sulfur proteins that transfer electrons in a wide variety of metabolic reactions.</text>
</comment>
<keyword evidence="1 4" id="KW-0479">Metal-binding</keyword>